<evidence type="ECO:0000256" key="10">
    <source>
        <dbReference type="ARBA" id="ARBA00023134"/>
    </source>
</evidence>
<reference evidence="21" key="1">
    <citation type="submission" date="2025-04" db="UniProtKB">
        <authorList>
            <consortium name="RefSeq"/>
        </authorList>
    </citation>
    <scope>IDENTIFICATION</scope>
    <source>
        <tissue evidence="21">Whole insect</tissue>
    </source>
</reference>
<dbReference type="InParanoid" id="A0A6P7FJB8"/>
<dbReference type="PIRSF" id="PIRSF006698">
    <property type="entry name" value="Septin"/>
    <property type="match status" value="1"/>
</dbReference>
<dbReference type="RefSeq" id="XP_028133113.1">
    <property type="nucleotide sequence ID" value="XM_028277312.1"/>
</dbReference>
<name>A0A6P7FJB8_DIAVI</name>
<keyword evidence="8 15" id="KW-0547">Nucleotide-binding</keyword>
<dbReference type="InterPro" id="IPR030379">
    <property type="entry name" value="G_SEPTIN_dom"/>
</dbReference>
<dbReference type="GO" id="GO:0005737">
    <property type="term" value="C:cytoplasm"/>
    <property type="evidence" value="ECO:0007669"/>
    <property type="project" value="UniProtKB-ARBA"/>
</dbReference>
<keyword evidence="12" id="KW-0206">Cytoskeleton</keyword>
<dbReference type="GO" id="GO:0005525">
    <property type="term" value="F:GTP binding"/>
    <property type="evidence" value="ECO:0007669"/>
    <property type="project" value="UniProtKB-KW"/>
</dbReference>
<keyword evidence="20" id="KW-1185">Reference proteome</keyword>
<keyword evidence="11" id="KW-0472">Membrane</keyword>
<evidence type="ECO:0000256" key="17">
    <source>
        <dbReference type="SAM" id="MobiDB-lite"/>
    </source>
</evidence>
<dbReference type="GO" id="GO:0030496">
    <property type="term" value="C:midbody"/>
    <property type="evidence" value="ECO:0007669"/>
    <property type="project" value="UniProtKB-SubCell"/>
</dbReference>
<dbReference type="Gene3D" id="3.40.50.300">
    <property type="entry name" value="P-loop containing nucleotide triphosphate hydrolases"/>
    <property type="match status" value="1"/>
</dbReference>
<dbReference type="PROSITE" id="PS51719">
    <property type="entry name" value="G_SEPTIN"/>
    <property type="match status" value="1"/>
</dbReference>
<evidence type="ECO:0000259" key="18">
    <source>
        <dbReference type="PROSITE" id="PS51719"/>
    </source>
</evidence>
<evidence type="ECO:0000256" key="9">
    <source>
        <dbReference type="ARBA" id="ARBA00022776"/>
    </source>
</evidence>
<keyword evidence="14" id="KW-0131">Cell cycle</keyword>
<dbReference type="GO" id="GO:0051301">
    <property type="term" value="P:cell division"/>
    <property type="evidence" value="ECO:0007669"/>
    <property type="project" value="UniProtKB-KW"/>
</dbReference>
<evidence type="ECO:0000256" key="14">
    <source>
        <dbReference type="ARBA" id="ARBA00023306"/>
    </source>
</evidence>
<evidence type="ECO:0000256" key="2">
    <source>
        <dbReference type="ARBA" id="ARBA00004214"/>
    </source>
</evidence>
<keyword evidence="10 15" id="KW-0342">GTP-binding</keyword>
<evidence type="ECO:0000256" key="16">
    <source>
        <dbReference type="RuleBase" id="RU004560"/>
    </source>
</evidence>
<dbReference type="GeneID" id="114328456"/>
<dbReference type="FunCoup" id="A0A6P7FJB8">
    <property type="interactions" value="1398"/>
</dbReference>
<organism evidence="21">
    <name type="scientific">Diabrotica virgifera virgifera</name>
    <name type="common">western corn rootworm</name>
    <dbReference type="NCBI Taxonomy" id="50390"/>
    <lineage>
        <taxon>Eukaryota</taxon>
        <taxon>Metazoa</taxon>
        <taxon>Ecdysozoa</taxon>
        <taxon>Arthropoda</taxon>
        <taxon>Hexapoda</taxon>
        <taxon>Insecta</taxon>
        <taxon>Pterygota</taxon>
        <taxon>Neoptera</taxon>
        <taxon>Endopterygota</taxon>
        <taxon>Coleoptera</taxon>
        <taxon>Polyphaga</taxon>
        <taxon>Cucujiformia</taxon>
        <taxon>Chrysomeloidea</taxon>
        <taxon>Chrysomelidae</taxon>
        <taxon>Galerucinae</taxon>
        <taxon>Diabroticina</taxon>
        <taxon>Diabroticites</taxon>
        <taxon>Diabrotica</taxon>
    </lineage>
</organism>
<comment type="similarity">
    <text evidence="16">Belongs to the TRAFAC class TrmE-Era-EngA-EngB-Septin-like GTPase superfamily. Septin GTPase family.</text>
</comment>
<dbReference type="PANTHER" id="PTHR18884">
    <property type="entry name" value="SEPTIN"/>
    <property type="match status" value="1"/>
</dbReference>
<dbReference type="AlphaFoldDB" id="A0A6P7FJB8"/>
<comment type="subcellular location">
    <subcellularLocation>
        <location evidence="3">Cell projection</location>
        <location evidence="3">Cilium membrane</location>
    </subcellularLocation>
    <subcellularLocation>
        <location evidence="4">Cleavage furrow</location>
    </subcellularLocation>
    <subcellularLocation>
        <location evidence="1">Cytoplasm</location>
        <location evidence="1">Cytoskeleton</location>
        <location evidence="1">Spindle</location>
    </subcellularLocation>
    <subcellularLocation>
        <location evidence="2">Midbody</location>
    </subcellularLocation>
</comment>
<gene>
    <name evidence="21" type="primary">LOC114328456</name>
</gene>
<dbReference type="InterPro" id="IPR016491">
    <property type="entry name" value="Septin"/>
</dbReference>
<dbReference type="SUPFAM" id="SSF52540">
    <property type="entry name" value="P-loop containing nucleoside triphosphate hydrolases"/>
    <property type="match status" value="1"/>
</dbReference>
<evidence type="ECO:0000313" key="19">
    <source>
        <dbReference type="EnsemblMetazoa" id="XP_028133113.1"/>
    </source>
</evidence>
<sequence length="356" mass="40800">MSSESVKNFSSLETPGYVGFANLPNQVHRKSVKKGFEFTLMVVGESGLGKSTLVTSLFLTDLYPERLIPDAVEKMKQTVRLEPSTVEIEERGVKLRLTVVDTPGYGDAIDNRDSFDEIIGYINQQFERFLKDESGLNRKNIMDNRVHCCFYFISPFGHGLKPLDIEFMKKLHNKVNIVPVIAKADVLTKKEMQKLKKTVLDEIAQNGIRIYSLPECDSDEDEEYKEQVRQLKQAVPFAVCGANTELEVRGRKVKGRLYPWGVVEVENPEHCDFIKLRTMLITHMQDLQEITQQVHYENYRSERLAKEGPVAKRNPGEEKPAPVSDKDRILQEKEAELKRMQEMIAAMQAKMQQTTQ</sequence>
<keyword evidence="6" id="KW-0963">Cytoplasm</keyword>
<proteinExistence type="inferred from homology"/>
<dbReference type="InterPro" id="IPR027417">
    <property type="entry name" value="P-loop_NTPase"/>
</dbReference>
<evidence type="ECO:0000313" key="21">
    <source>
        <dbReference type="RefSeq" id="XP_028133113.1"/>
    </source>
</evidence>
<evidence type="ECO:0000256" key="13">
    <source>
        <dbReference type="ARBA" id="ARBA00023273"/>
    </source>
</evidence>
<dbReference type="FunFam" id="3.40.50.300:FF:000064">
    <property type="entry name" value="Septin 4"/>
    <property type="match status" value="1"/>
</dbReference>
<dbReference type="Proteomes" id="UP001652700">
    <property type="component" value="Unplaced"/>
</dbReference>
<dbReference type="PRINTS" id="PR01740">
    <property type="entry name" value="SEPTIN2"/>
</dbReference>
<evidence type="ECO:0000256" key="11">
    <source>
        <dbReference type="ARBA" id="ARBA00023136"/>
    </source>
</evidence>
<protein>
    <submittedName>
        <fullName evidence="21">Septin-1</fullName>
    </submittedName>
</protein>
<accession>A0A6P7FJB8</accession>
<reference evidence="19" key="2">
    <citation type="submission" date="2025-05" db="UniProtKB">
        <authorList>
            <consortium name="EnsemblMetazoa"/>
        </authorList>
    </citation>
    <scope>IDENTIFICATION</scope>
</reference>
<dbReference type="CDD" id="cd01850">
    <property type="entry name" value="CDC_Septin"/>
    <property type="match status" value="1"/>
</dbReference>
<dbReference type="GO" id="GO:0060170">
    <property type="term" value="C:ciliary membrane"/>
    <property type="evidence" value="ECO:0007669"/>
    <property type="project" value="UniProtKB-SubCell"/>
</dbReference>
<evidence type="ECO:0000256" key="15">
    <source>
        <dbReference type="PIRSR" id="PIRSR006698-2"/>
    </source>
</evidence>
<dbReference type="KEGG" id="dvv:114328456"/>
<evidence type="ECO:0000256" key="8">
    <source>
        <dbReference type="ARBA" id="ARBA00022741"/>
    </source>
</evidence>
<keyword evidence="7" id="KW-0132">Cell division</keyword>
<evidence type="ECO:0000256" key="3">
    <source>
        <dbReference type="ARBA" id="ARBA00004309"/>
    </source>
</evidence>
<evidence type="ECO:0000256" key="12">
    <source>
        <dbReference type="ARBA" id="ARBA00023212"/>
    </source>
</evidence>
<evidence type="ECO:0000256" key="7">
    <source>
        <dbReference type="ARBA" id="ARBA00022618"/>
    </source>
</evidence>
<keyword evidence="9" id="KW-0498">Mitosis</keyword>
<evidence type="ECO:0000256" key="6">
    <source>
        <dbReference type="ARBA" id="ARBA00022490"/>
    </source>
</evidence>
<dbReference type="InterPro" id="IPR008113">
    <property type="entry name" value="Septin2"/>
</dbReference>
<evidence type="ECO:0000256" key="1">
    <source>
        <dbReference type="ARBA" id="ARBA00004186"/>
    </source>
</evidence>
<evidence type="ECO:0000256" key="4">
    <source>
        <dbReference type="ARBA" id="ARBA00004626"/>
    </source>
</evidence>
<feature type="region of interest" description="Disordered" evidence="17">
    <location>
        <begin position="305"/>
        <end position="328"/>
    </location>
</feature>
<keyword evidence="13" id="KW-0966">Cell projection</keyword>
<dbReference type="EnsemblMetazoa" id="XM_028277312.2">
    <property type="protein sequence ID" value="XP_028133113.1"/>
    <property type="gene ID" value="LOC114328456"/>
</dbReference>
<keyword evidence="5" id="KW-1003">Cell membrane</keyword>
<feature type="site" description="Important for dimerization" evidence="15">
    <location>
        <position position="156"/>
    </location>
</feature>
<dbReference type="GO" id="GO:0005819">
    <property type="term" value="C:spindle"/>
    <property type="evidence" value="ECO:0007669"/>
    <property type="project" value="UniProtKB-SubCell"/>
</dbReference>
<evidence type="ECO:0000313" key="20">
    <source>
        <dbReference type="Proteomes" id="UP001652700"/>
    </source>
</evidence>
<dbReference type="GO" id="GO:0032154">
    <property type="term" value="C:cleavage furrow"/>
    <property type="evidence" value="ECO:0007669"/>
    <property type="project" value="UniProtKB-SubCell"/>
</dbReference>
<dbReference type="OrthoDB" id="416553at2759"/>
<feature type="domain" description="Septin-type G" evidence="18">
    <location>
        <begin position="34"/>
        <end position="306"/>
    </location>
</feature>
<dbReference type="Pfam" id="PF00735">
    <property type="entry name" value="Septin"/>
    <property type="match status" value="1"/>
</dbReference>
<evidence type="ECO:0000256" key="5">
    <source>
        <dbReference type="ARBA" id="ARBA00022475"/>
    </source>
</evidence>